<dbReference type="AlphaFoldDB" id="A0AAD6LU94"/>
<feature type="compositionally biased region" description="Low complexity" evidence="1">
    <location>
        <begin position="377"/>
        <end position="390"/>
    </location>
</feature>
<sequence length="495" mass="56497">MLRGPFPWDGENIYSMANVTPFNILCWQHFGWAPQEAKMQMVTSEVLGPNPRLLFQLYALEQSSYYQKVLEEKDSRFEDIVDAYLAFLQVTVVNPAMDKALEFLQKLASDARNGKIPKNRLSYDIQKPECSRRLAQFQILYGILNQMTDFEFLMLRKYLFATAAANLSFLEASCYLNYTTYLSQAQIFELGKENDALLLYEQDSNFRQEDELSNSNLTLREESSRYVDFTKVRGAYLITRDCRKSWLLTQLISPTGHNSMIAGGPLHHGEKGWECLFRTQTRRENLEEYCNQESPQSISGFQGYFSSWLAGIKLHKVRMQPGLDEIAMTGWKSLKQRLSFKGLGSCCGSTSWISRGTTQTMPFIDIEEEEEEEPTMQNQAQRGGAPPAAAAPGAGMNLAMALAAERDLGDSNVKTLMSLIEETDGVDWRKKNNRFVQEKCGLIEGAVLSATVPFSTSLISSSNQQRQRRFFQCLVFGFKPRFELHHLLHLFKEVF</sequence>
<gene>
    <name evidence="2" type="ORF">NC653_033617</name>
</gene>
<name>A0AAD6LU94_9ROSI</name>
<dbReference type="Proteomes" id="UP001164929">
    <property type="component" value="Chromosome 14"/>
</dbReference>
<dbReference type="EMBL" id="JAQIZT010000014">
    <property type="protein sequence ID" value="KAJ6973332.1"/>
    <property type="molecule type" value="Genomic_DNA"/>
</dbReference>
<evidence type="ECO:0000313" key="3">
    <source>
        <dbReference type="Proteomes" id="UP001164929"/>
    </source>
</evidence>
<evidence type="ECO:0000313" key="2">
    <source>
        <dbReference type="EMBL" id="KAJ6973332.1"/>
    </source>
</evidence>
<dbReference type="PANTHER" id="PTHR36017">
    <property type="entry name" value="EMBRYO DEFECTIVE 1381"/>
    <property type="match status" value="1"/>
</dbReference>
<comment type="caution">
    <text evidence="2">The sequence shown here is derived from an EMBL/GenBank/DDBJ whole genome shotgun (WGS) entry which is preliminary data.</text>
</comment>
<keyword evidence="3" id="KW-1185">Reference proteome</keyword>
<feature type="region of interest" description="Disordered" evidence="1">
    <location>
        <begin position="369"/>
        <end position="390"/>
    </location>
</feature>
<evidence type="ECO:0000256" key="1">
    <source>
        <dbReference type="SAM" id="MobiDB-lite"/>
    </source>
</evidence>
<protein>
    <submittedName>
        <fullName evidence="2">Uncharacterized protein</fullName>
    </submittedName>
</protein>
<dbReference type="PANTHER" id="PTHR36017:SF1">
    <property type="entry name" value="EMBRYO DEFECTIVE 1381"/>
    <property type="match status" value="1"/>
</dbReference>
<organism evidence="2 3">
    <name type="scientific">Populus alba x Populus x berolinensis</name>
    <dbReference type="NCBI Taxonomy" id="444605"/>
    <lineage>
        <taxon>Eukaryota</taxon>
        <taxon>Viridiplantae</taxon>
        <taxon>Streptophyta</taxon>
        <taxon>Embryophyta</taxon>
        <taxon>Tracheophyta</taxon>
        <taxon>Spermatophyta</taxon>
        <taxon>Magnoliopsida</taxon>
        <taxon>eudicotyledons</taxon>
        <taxon>Gunneridae</taxon>
        <taxon>Pentapetalae</taxon>
        <taxon>rosids</taxon>
        <taxon>fabids</taxon>
        <taxon>Malpighiales</taxon>
        <taxon>Salicaceae</taxon>
        <taxon>Saliceae</taxon>
        <taxon>Populus</taxon>
    </lineage>
</organism>
<proteinExistence type="predicted"/>
<accession>A0AAD6LU94</accession>
<reference evidence="2" key="1">
    <citation type="journal article" date="2023" name="Mol. Ecol. Resour.">
        <title>Chromosome-level genome assembly of a triploid poplar Populus alba 'Berolinensis'.</title>
        <authorList>
            <person name="Chen S."/>
            <person name="Yu Y."/>
            <person name="Wang X."/>
            <person name="Wang S."/>
            <person name="Zhang T."/>
            <person name="Zhou Y."/>
            <person name="He R."/>
            <person name="Meng N."/>
            <person name="Wang Y."/>
            <person name="Liu W."/>
            <person name="Liu Z."/>
            <person name="Liu J."/>
            <person name="Guo Q."/>
            <person name="Huang H."/>
            <person name="Sederoff R.R."/>
            <person name="Wang G."/>
            <person name="Qu G."/>
            <person name="Chen S."/>
        </authorList>
    </citation>
    <scope>NUCLEOTIDE SEQUENCE</scope>
    <source>
        <strain evidence="2">SC-2020</strain>
    </source>
</reference>